<dbReference type="eggNOG" id="COG0657">
    <property type="taxonomic scope" value="Bacteria"/>
</dbReference>
<gene>
    <name evidence="2" type="ORF">Bcop_0898</name>
</gene>
<sequence>MKKVFFFFSILFFLSGNAQENQNLIIKNALQYIGTPYRAHTLEFGHQEKLVENKKAVDCTTFVEYVLAQSLAQLDSINKQSEKTFLQKIRYRDGIINGYTSRLHYFSEWIQEGEKNKFITDITALEATDSMYIALSYMSTHPQYYKHLSNSSQNREEIAEVEKSISGTIIKWLPEQKLPTEGLPWIKNGDIIALTVGIYGLDISHVGFAIYQGGQLHLLHASSAKGKVIIEPIPLSTMLQRNKNWTGIRVLRPNVYLDQKEYTKTEALIESKDSTENKIDSLKILTE</sequence>
<accession>F3ZU08</accession>
<evidence type="ECO:0008006" key="4">
    <source>
        <dbReference type="Google" id="ProtNLM"/>
    </source>
</evidence>
<name>F3ZU08_9BACE</name>
<dbReference type="Proteomes" id="UP000018439">
    <property type="component" value="Chromosome"/>
</dbReference>
<dbReference type="SUPFAM" id="SSF54001">
    <property type="entry name" value="Cysteine proteinases"/>
    <property type="match status" value="1"/>
</dbReference>
<dbReference type="EMBL" id="CM001167">
    <property type="protein sequence ID" value="EGJ71109.1"/>
    <property type="molecule type" value="Genomic_DNA"/>
</dbReference>
<dbReference type="Pfam" id="PF07313">
    <property type="entry name" value="AmiA-like"/>
    <property type="match status" value="1"/>
</dbReference>
<keyword evidence="1" id="KW-0732">Signal</keyword>
<dbReference type="OrthoDB" id="1409585at2"/>
<dbReference type="InterPro" id="IPR010846">
    <property type="entry name" value="AmiA-like"/>
</dbReference>
<proteinExistence type="predicted"/>
<evidence type="ECO:0000256" key="1">
    <source>
        <dbReference type="SAM" id="SignalP"/>
    </source>
</evidence>
<keyword evidence="3" id="KW-1185">Reference proteome</keyword>
<feature type="chain" id="PRO_5003304051" description="DUF1460 domain-containing protein" evidence="1">
    <location>
        <begin position="19"/>
        <end position="287"/>
    </location>
</feature>
<organism evidence="2 3">
    <name type="scientific">Bacteroides coprosuis DSM 18011</name>
    <dbReference type="NCBI Taxonomy" id="679937"/>
    <lineage>
        <taxon>Bacteria</taxon>
        <taxon>Pseudomonadati</taxon>
        <taxon>Bacteroidota</taxon>
        <taxon>Bacteroidia</taxon>
        <taxon>Bacteroidales</taxon>
        <taxon>Bacteroidaceae</taxon>
        <taxon>Bacteroides</taxon>
    </lineage>
</organism>
<reference evidence="2 3" key="1">
    <citation type="journal article" date="2011" name="Stand. Genomic Sci.">
        <title>Non-contiguous finished genome sequence of Bacteroides coprosuis type strain (PC139).</title>
        <authorList>
            <person name="Land M."/>
            <person name="Held B."/>
            <person name="Gronow S."/>
            <person name="Abt B."/>
            <person name="Lucas S."/>
            <person name="Del Rio T.G."/>
            <person name="Nolan M."/>
            <person name="Tice H."/>
            <person name="Cheng J.F."/>
            <person name="Pitluck S."/>
            <person name="Liolios K."/>
            <person name="Pagani I."/>
            <person name="Ivanova N."/>
            <person name="Mavromatis K."/>
            <person name="Mikhailova N."/>
            <person name="Pati A."/>
            <person name="Tapia R."/>
            <person name="Han C."/>
            <person name="Goodwin L."/>
            <person name="Chen A."/>
            <person name="Palaniappan K."/>
            <person name="Hauser L."/>
            <person name="Brambilla E.M."/>
            <person name="Rohde M."/>
            <person name="Goker M."/>
            <person name="Detter J.C."/>
            <person name="Woyke T."/>
            <person name="Bristow J."/>
            <person name="Eisen J.A."/>
            <person name="Markowitz V."/>
            <person name="Hugenholtz P."/>
            <person name="Kyrpides N.C."/>
            <person name="Klenk H.P."/>
            <person name="Lapidus A."/>
        </authorList>
    </citation>
    <scope>NUCLEOTIDE SEQUENCE</scope>
    <source>
        <strain evidence="2 3">DSM 18011</strain>
    </source>
</reference>
<dbReference type="HOGENOM" id="CLU_065574_0_0_10"/>
<feature type="signal peptide" evidence="1">
    <location>
        <begin position="1"/>
        <end position="18"/>
    </location>
</feature>
<dbReference type="Gene3D" id="1.10.3670.10">
    <property type="entry name" value="Putative xylanase like domain"/>
    <property type="match status" value="1"/>
</dbReference>
<dbReference type="InterPro" id="IPR038765">
    <property type="entry name" value="Papain-like_cys_pep_sf"/>
</dbReference>
<dbReference type="AlphaFoldDB" id="F3ZU08"/>
<evidence type="ECO:0000313" key="2">
    <source>
        <dbReference type="EMBL" id="EGJ71109.1"/>
    </source>
</evidence>
<dbReference type="Gene3D" id="2.30.260.10">
    <property type="entry name" value="putative xylanase like domain"/>
    <property type="match status" value="1"/>
</dbReference>
<protein>
    <recommendedName>
        <fullName evidence="4">DUF1460 domain-containing protein</fullName>
    </recommendedName>
</protein>
<dbReference type="STRING" id="679937.Bcop_0898"/>
<evidence type="ECO:0000313" key="3">
    <source>
        <dbReference type="Proteomes" id="UP000018439"/>
    </source>
</evidence>